<name>B0MUZ2_9BACT</name>
<dbReference type="InterPro" id="IPR015422">
    <property type="entry name" value="PyrdxlP-dep_Trfase_small"/>
</dbReference>
<dbReference type="EMBL" id="ABFK02000017">
    <property type="protein sequence ID" value="EDS03877.1"/>
    <property type="molecule type" value="Genomic_DNA"/>
</dbReference>
<reference evidence="1" key="1">
    <citation type="submission" date="2007-10" db="EMBL/GenBank/DDBJ databases">
        <authorList>
            <person name="Fulton L."/>
            <person name="Clifton S."/>
            <person name="Fulton B."/>
            <person name="Xu J."/>
            <person name="Minx P."/>
            <person name="Pepin K.H."/>
            <person name="Johnson M."/>
            <person name="Thiruvilangam P."/>
            <person name="Bhonagiri V."/>
            <person name="Nash W.E."/>
            <person name="Mardis E.R."/>
            <person name="Wilson R.K."/>
        </authorList>
    </citation>
    <scope>NUCLEOTIDE SEQUENCE [LARGE SCALE GENOMIC DNA]</scope>
    <source>
        <strain evidence="1">DSM 17216</strain>
    </source>
</reference>
<accession>B0MUZ2</accession>
<dbReference type="SUPFAM" id="SSF53383">
    <property type="entry name" value="PLP-dependent transferases"/>
    <property type="match status" value="1"/>
</dbReference>
<dbReference type="Proteomes" id="UP000005819">
    <property type="component" value="Unassembled WGS sequence"/>
</dbReference>
<dbReference type="Gene3D" id="3.90.1150.10">
    <property type="entry name" value="Aspartate Aminotransferase, domain 1"/>
    <property type="match status" value="1"/>
</dbReference>
<dbReference type="PANTHER" id="PTHR32325:SF4">
    <property type="entry name" value="TRYPTOPHANASE"/>
    <property type="match status" value="1"/>
</dbReference>
<dbReference type="eggNOG" id="COG3033">
    <property type="taxonomic scope" value="Bacteria"/>
</dbReference>
<organism evidence="1 2">
    <name type="scientific">Alistipes putredinis DSM 17216</name>
    <dbReference type="NCBI Taxonomy" id="445970"/>
    <lineage>
        <taxon>Bacteria</taxon>
        <taxon>Pseudomonadati</taxon>
        <taxon>Bacteroidota</taxon>
        <taxon>Bacteroidia</taxon>
        <taxon>Bacteroidales</taxon>
        <taxon>Rikenellaceae</taxon>
        <taxon>Alistipes</taxon>
    </lineage>
</organism>
<evidence type="ECO:0000313" key="2">
    <source>
        <dbReference type="Proteomes" id="UP000005819"/>
    </source>
</evidence>
<keyword evidence="2" id="KW-1185">Reference proteome</keyword>
<evidence type="ECO:0000313" key="1">
    <source>
        <dbReference type="EMBL" id="EDS03877.1"/>
    </source>
</evidence>
<reference evidence="1" key="2">
    <citation type="submission" date="2013-09" db="EMBL/GenBank/DDBJ databases">
        <title>Draft genome sequence of Alistipes putredinis (DSM 17216).</title>
        <authorList>
            <person name="Sudarsanam P."/>
            <person name="Ley R."/>
            <person name="Guruge J."/>
            <person name="Turnbaugh P.J."/>
            <person name="Mahowald M."/>
            <person name="Liep D."/>
            <person name="Gordon J."/>
        </authorList>
    </citation>
    <scope>NUCLEOTIDE SEQUENCE</scope>
    <source>
        <strain evidence="1">DSM 17216</strain>
    </source>
</reference>
<dbReference type="InterPro" id="IPR015424">
    <property type="entry name" value="PyrdxlP-dep_Trfase"/>
</dbReference>
<sequence length="158" mass="17818">MNTSDIRYLVNTLDPKGIPVVTPAGVLGGHLDAMKFCEHIPQEEYPAGALAAALYLCSGVRGMERGTVSSVRDENGKEILADVELVRLACPRRVFTLSQIKYVIDRLEWLYENRHLIGGLRFTYEPPVLRFFMGGLEPTTDWPARLMEKFRKDFGDSL</sequence>
<protein>
    <recommendedName>
        <fullName evidence="3">Tryptophanase</fullName>
    </recommendedName>
</protein>
<dbReference type="PANTHER" id="PTHR32325">
    <property type="entry name" value="BETA-ELIMINATING LYASE-LIKE PROTEIN-RELATED"/>
    <property type="match status" value="1"/>
</dbReference>
<dbReference type="HOGENOM" id="CLU_1665730_0_0_10"/>
<comment type="caution">
    <text evidence="1">The sequence shown here is derived from an EMBL/GenBank/DDBJ whole genome shotgun (WGS) entry which is preliminary data.</text>
</comment>
<dbReference type="AlphaFoldDB" id="B0MUZ2"/>
<dbReference type="RefSeq" id="WP_004329749.1">
    <property type="nucleotide sequence ID" value="NZ_DS499580.1"/>
</dbReference>
<dbReference type="GeneID" id="73803894"/>
<gene>
    <name evidence="1" type="ORF">ALIPUT_00935</name>
</gene>
<evidence type="ECO:0008006" key="3">
    <source>
        <dbReference type="Google" id="ProtNLM"/>
    </source>
</evidence>
<proteinExistence type="predicted"/>